<evidence type="ECO:0000256" key="6">
    <source>
        <dbReference type="ARBA" id="ARBA00022771"/>
    </source>
</evidence>
<dbReference type="EC" id="2.3.2.27" evidence="9"/>
<organism evidence="11 12">
    <name type="scientific">Sparus aurata</name>
    <name type="common">Gilthead sea bream</name>
    <dbReference type="NCBI Taxonomy" id="8175"/>
    <lineage>
        <taxon>Eukaryota</taxon>
        <taxon>Metazoa</taxon>
        <taxon>Chordata</taxon>
        <taxon>Craniata</taxon>
        <taxon>Vertebrata</taxon>
        <taxon>Euteleostomi</taxon>
        <taxon>Actinopterygii</taxon>
        <taxon>Neopterygii</taxon>
        <taxon>Teleostei</taxon>
        <taxon>Neoteleostei</taxon>
        <taxon>Acanthomorphata</taxon>
        <taxon>Eupercaria</taxon>
        <taxon>Spariformes</taxon>
        <taxon>Sparidae</taxon>
        <taxon>Sparus</taxon>
    </lineage>
</organism>
<dbReference type="Pfam" id="PF18102">
    <property type="entry name" value="DTC"/>
    <property type="match status" value="1"/>
</dbReference>
<evidence type="ECO:0000256" key="8">
    <source>
        <dbReference type="PROSITE-ProRule" id="PRU00175"/>
    </source>
</evidence>
<keyword evidence="12" id="KW-1185">Reference proteome</keyword>
<dbReference type="SUPFAM" id="SSF57850">
    <property type="entry name" value="RING/U-box"/>
    <property type="match status" value="1"/>
</dbReference>
<dbReference type="InterPro" id="IPR039398">
    <property type="entry name" value="Deltex_fam"/>
</dbReference>
<evidence type="ECO:0000256" key="4">
    <source>
        <dbReference type="ARBA" id="ARBA00022679"/>
    </source>
</evidence>
<dbReference type="PROSITE" id="PS50089">
    <property type="entry name" value="ZF_RING_2"/>
    <property type="match status" value="1"/>
</dbReference>
<evidence type="ECO:0000256" key="3">
    <source>
        <dbReference type="ARBA" id="ARBA00009413"/>
    </source>
</evidence>
<dbReference type="GeneTree" id="ENSGT00940000154578"/>
<dbReference type="Gene3D" id="3.30.40.10">
    <property type="entry name" value="Zinc/RING finger domain, C3HC4 (zinc finger)"/>
    <property type="match status" value="1"/>
</dbReference>
<evidence type="ECO:0000313" key="11">
    <source>
        <dbReference type="Ensembl" id="ENSSAUP00010059260.1"/>
    </source>
</evidence>
<name>A0A671Y6X3_SPAAU</name>
<dbReference type="Proteomes" id="UP000472265">
    <property type="component" value="Chromosome 6"/>
</dbReference>
<dbReference type="OMA" id="KQLNCKH"/>
<dbReference type="Pfam" id="PF00097">
    <property type="entry name" value="zf-C3HC4"/>
    <property type="match status" value="1"/>
</dbReference>
<dbReference type="CDD" id="cd09633">
    <property type="entry name" value="Deltex_C"/>
    <property type="match status" value="1"/>
</dbReference>
<dbReference type="GO" id="GO:0008270">
    <property type="term" value="F:zinc ion binding"/>
    <property type="evidence" value="ECO:0007669"/>
    <property type="project" value="UniProtKB-KW"/>
</dbReference>
<evidence type="ECO:0000256" key="2">
    <source>
        <dbReference type="ARBA" id="ARBA00004906"/>
    </source>
</evidence>
<keyword evidence="5 9" id="KW-0479">Metal-binding</keyword>
<dbReference type="SMART" id="SM00184">
    <property type="entry name" value="RING"/>
    <property type="match status" value="1"/>
</dbReference>
<evidence type="ECO:0000259" key="10">
    <source>
        <dbReference type="PROSITE" id="PS50089"/>
    </source>
</evidence>
<dbReference type="GO" id="GO:0007219">
    <property type="term" value="P:Notch signaling pathway"/>
    <property type="evidence" value="ECO:0007669"/>
    <property type="project" value="InterPro"/>
</dbReference>
<reference evidence="11" key="2">
    <citation type="submission" date="2025-08" db="UniProtKB">
        <authorList>
            <consortium name="Ensembl"/>
        </authorList>
    </citation>
    <scope>IDENTIFICATION</scope>
</reference>
<feature type="domain" description="RING-type" evidence="10">
    <location>
        <begin position="17"/>
        <end position="56"/>
    </location>
</feature>
<sequence length="196" mass="22096">MLQWRGATAGDNKDEECPICKDTFKNKKQLKCKHELCEECLEQLKKHMGPVCPICKDVFGVIEGTQPDGKMSVQKSYLSLPGFEGYGTIVISYYFPDGKQTERHPNPGQRYHGTSRTAYLPDNKEGKEVLHLLQKAFNQKLIFTVGTSTTTGIKNQVTWNDIHHKTLTSGGPQSFGYPDPDYLSRVRDELKAKGIE</sequence>
<dbReference type="PROSITE" id="PS00518">
    <property type="entry name" value="ZF_RING_1"/>
    <property type="match status" value="1"/>
</dbReference>
<evidence type="ECO:0000313" key="12">
    <source>
        <dbReference type="Proteomes" id="UP000472265"/>
    </source>
</evidence>
<protein>
    <recommendedName>
        <fullName evidence="9">E3 ubiquitin-protein ligase</fullName>
        <ecNumber evidence="9">2.3.2.27</ecNumber>
    </recommendedName>
</protein>
<proteinExistence type="inferred from homology"/>
<dbReference type="InterPro" id="IPR039396">
    <property type="entry name" value="Deltex_C"/>
</dbReference>
<dbReference type="InterPro" id="IPR013083">
    <property type="entry name" value="Znf_RING/FYVE/PHD"/>
</dbReference>
<dbReference type="AlphaFoldDB" id="A0A671Y6X3"/>
<comment type="similarity">
    <text evidence="3 9">Belongs to the Deltex family.</text>
</comment>
<keyword evidence="6 8" id="KW-0863">Zinc-finger</keyword>
<reference evidence="11" key="1">
    <citation type="submission" date="2021-04" db="EMBL/GenBank/DDBJ databases">
        <authorList>
            <consortium name="Wellcome Sanger Institute Data Sharing"/>
        </authorList>
    </citation>
    <scope>NUCLEOTIDE SEQUENCE [LARGE SCALE GENOMIC DNA]</scope>
</reference>
<dbReference type="UniPathway" id="UPA00143"/>
<accession>A0A671Y6X3</accession>
<keyword evidence="4 9" id="KW-0808">Transferase</keyword>
<dbReference type="InterPro" id="IPR018957">
    <property type="entry name" value="Znf_C3HC4_RING-type"/>
</dbReference>
<dbReference type="PANTHER" id="PTHR12622">
    <property type="entry name" value="DELTEX-RELATED"/>
    <property type="match status" value="1"/>
</dbReference>
<dbReference type="InParanoid" id="A0A671Y6X3"/>
<dbReference type="GO" id="GO:0061630">
    <property type="term" value="F:ubiquitin protein ligase activity"/>
    <property type="evidence" value="ECO:0007669"/>
    <property type="project" value="UniProtKB-UniRule"/>
</dbReference>
<comment type="subcellular location">
    <subcellularLocation>
        <location evidence="9">Cytoplasm</location>
    </subcellularLocation>
</comment>
<keyword evidence="9" id="KW-0963">Cytoplasm</keyword>
<dbReference type="InterPro" id="IPR017907">
    <property type="entry name" value="Znf_RING_CS"/>
</dbReference>
<dbReference type="Gene3D" id="3.30.390.130">
    <property type="match status" value="1"/>
</dbReference>
<comment type="catalytic activity">
    <reaction evidence="1 9">
        <text>S-ubiquitinyl-[E2 ubiquitin-conjugating enzyme]-L-cysteine + [acceptor protein]-L-lysine = [E2 ubiquitin-conjugating enzyme]-L-cysteine + N(6)-ubiquitinyl-[acceptor protein]-L-lysine.</text>
        <dbReference type="EC" id="2.3.2.27"/>
    </reaction>
</comment>
<comment type="pathway">
    <text evidence="2 9">Protein modification; protein ubiquitination.</text>
</comment>
<dbReference type="GO" id="GO:0016567">
    <property type="term" value="P:protein ubiquitination"/>
    <property type="evidence" value="ECO:0007669"/>
    <property type="project" value="UniProtKB-UniRule"/>
</dbReference>
<dbReference type="Ensembl" id="ENSSAUT00010062173.1">
    <property type="protein sequence ID" value="ENSSAUP00010059260.1"/>
    <property type="gene ID" value="ENSSAUG00010024089.1"/>
</dbReference>
<evidence type="ECO:0000256" key="7">
    <source>
        <dbReference type="ARBA" id="ARBA00022833"/>
    </source>
</evidence>
<dbReference type="InterPro" id="IPR001841">
    <property type="entry name" value="Znf_RING"/>
</dbReference>
<dbReference type="GO" id="GO:0005737">
    <property type="term" value="C:cytoplasm"/>
    <property type="evidence" value="ECO:0007669"/>
    <property type="project" value="UniProtKB-SubCell"/>
</dbReference>
<evidence type="ECO:0000256" key="1">
    <source>
        <dbReference type="ARBA" id="ARBA00000900"/>
    </source>
</evidence>
<reference evidence="11" key="3">
    <citation type="submission" date="2025-09" db="UniProtKB">
        <authorList>
            <consortium name="Ensembl"/>
        </authorList>
    </citation>
    <scope>IDENTIFICATION</scope>
</reference>
<evidence type="ECO:0000256" key="9">
    <source>
        <dbReference type="RuleBase" id="RU367105"/>
    </source>
</evidence>
<keyword evidence="7 9" id="KW-0862">Zinc</keyword>
<dbReference type="InterPro" id="IPR039399">
    <property type="entry name" value="Deltex_C_sf"/>
</dbReference>
<evidence type="ECO:0000256" key="5">
    <source>
        <dbReference type="ARBA" id="ARBA00022723"/>
    </source>
</evidence>